<dbReference type="HOGENOM" id="CLU_012117_1_0_9"/>
<dbReference type="GO" id="GO:0008408">
    <property type="term" value="F:3'-5' exonuclease activity"/>
    <property type="evidence" value="ECO:0007669"/>
    <property type="project" value="UniProtKB-UniRule"/>
</dbReference>
<dbReference type="RefSeq" id="WP_038480167.1">
    <property type="nucleotide sequence ID" value="NZ_CP003923.1"/>
</dbReference>
<dbReference type="InterPro" id="IPR045028">
    <property type="entry name" value="DinG/Rad3-like"/>
</dbReference>
<protein>
    <recommendedName>
        <fullName evidence="14 15">3'-5' exonuclease DinG</fullName>
        <ecNumber evidence="14 15">3.1.-.-</ecNumber>
    </recommendedName>
</protein>
<dbReference type="NCBIfam" id="NF005981">
    <property type="entry name" value="PRK08074.1"/>
    <property type="match status" value="1"/>
</dbReference>
<dbReference type="KEGG" id="ble:BleG1_1997"/>
<evidence type="ECO:0000256" key="10">
    <source>
        <dbReference type="ARBA" id="ARBA00023014"/>
    </source>
</evidence>
<keyword evidence="12" id="KW-0413">Isomerase</keyword>
<evidence type="ECO:0000256" key="5">
    <source>
        <dbReference type="ARBA" id="ARBA00022801"/>
    </source>
</evidence>
<keyword evidence="4 14" id="KW-0547">Nucleotide-binding</keyword>
<evidence type="ECO:0000256" key="8">
    <source>
        <dbReference type="ARBA" id="ARBA00022840"/>
    </source>
</evidence>
<evidence type="ECO:0000256" key="3">
    <source>
        <dbReference type="ARBA" id="ARBA00022723"/>
    </source>
</evidence>
<dbReference type="InterPro" id="IPR014013">
    <property type="entry name" value="Helic_SF1/SF2_ATP-bd_DinG/Rad3"/>
</dbReference>
<evidence type="ECO:0000256" key="2">
    <source>
        <dbReference type="ARBA" id="ARBA00022722"/>
    </source>
</evidence>
<feature type="short sequence motif" description="DEAH box" evidence="14">
    <location>
        <begin position="468"/>
        <end position="471"/>
    </location>
</feature>
<sequence>MSQSYVVLDLETTGNAPEQGARIIQIGAVKVEGHKITDRFSTFVDPQCEIPPFITELTGITEKDVSGAPLFEEVAEEVLTFLDGSHFVAHNVPFDKGFLKKQLALAGYQFPNCYSFDTVELSRGLLPTLDSYKLSDLTVYFDMDHSRPHQADSDAEMTAELFIYLHNKILQLPLPTLQALKKTTASLKSDWDFLIEEGIQQALKKSQFEDASIDVFRQLALKRIEDEEEEFIEEELPETYSVFEQAYFSEKGKLASQFEQYEIREGQKEMASAVYEAFSDHAHTLIEAGTGTGKTLGYLIPSVYYAKQTNQKVVLSTYSIPLQEQLLRKDLALMKQASGIQVRVAVLKGRQHYLDLRKFEEAALYSEEGSYDVQLTKAQILIWLLETQTGDVEELNLSSGGQLFWQTIQSDASSDLGRFNPWFTRCFYHRSRKQAKEADIIIVNHALLMTDVHQRRAIIPTYSHAVIDEAHHLEETAIDYFGLAVNYLSIGFSLSRLVQSVTQNKSFMNESEGFISVLNEIKEDVEELFRMLHAFVSERQTEATDVGRMSYVYRSFQEEGVLWQGILECAMRVQMNSSSVIEQLYSAIDKEKDNEPAYEERSFIANVKSMVALFEEEVTQLYELLLEYDEEFVYWIEAEPKGAKNAIYLYAKPIRVNERLADDFFATKQSVVLTSATLTVNQSFDYAQKRLGLEDFGVRTKKIPSPFSYEKQLKVFIPTDIPDVRGHNDQLFIQDVAIKLWRLTESTNKKALVLFTSYDMLKQVYQYVKDLDDEGQITLIGQGVTSGSRSRLLKLFRQANGASILLGTNSFWEGIDLAGDALEHLIIVRLPFAPPNQPLTRAQINAAKANGENPFTDLSLPQAVIRFRQGFGRLIRTAKDQGNFFIFDRRVVTTRYGKTFLASLPTTPVYEGKFEHLLEAHIHNQEEE</sequence>
<dbReference type="InterPro" id="IPR014001">
    <property type="entry name" value="Helicase_ATP-bd"/>
</dbReference>
<dbReference type="FunFam" id="3.30.420.10:FF:000045">
    <property type="entry name" value="3'-5' exonuclease DinG"/>
    <property type="match status" value="1"/>
</dbReference>
<dbReference type="Proteomes" id="UP000027142">
    <property type="component" value="Chromosome"/>
</dbReference>
<dbReference type="InterPro" id="IPR027417">
    <property type="entry name" value="P-loop_NTPase"/>
</dbReference>
<dbReference type="GO" id="GO:0003677">
    <property type="term" value="F:DNA binding"/>
    <property type="evidence" value="ECO:0007669"/>
    <property type="project" value="UniProtKB-KW"/>
</dbReference>
<dbReference type="PATRIC" id="fig|1246626.3.peg.1997"/>
<dbReference type="Pfam" id="PF00270">
    <property type="entry name" value="DEAD"/>
    <property type="match status" value="1"/>
</dbReference>
<dbReference type="GO" id="GO:0051536">
    <property type="term" value="F:iron-sulfur cluster binding"/>
    <property type="evidence" value="ECO:0007669"/>
    <property type="project" value="UniProtKB-KW"/>
</dbReference>
<keyword evidence="3" id="KW-0479">Metal-binding</keyword>
<accession>A0A060LXU0</accession>
<evidence type="ECO:0000256" key="15">
    <source>
        <dbReference type="RuleBase" id="RU364106"/>
    </source>
</evidence>
<dbReference type="EMBL" id="CP003923">
    <property type="protein sequence ID" value="AIC94575.1"/>
    <property type="molecule type" value="Genomic_DNA"/>
</dbReference>
<dbReference type="GO" id="GO:0005524">
    <property type="term" value="F:ATP binding"/>
    <property type="evidence" value="ECO:0007669"/>
    <property type="project" value="UniProtKB-UniRule"/>
</dbReference>
<evidence type="ECO:0000313" key="17">
    <source>
        <dbReference type="EMBL" id="AIC94575.1"/>
    </source>
</evidence>
<dbReference type="AlphaFoldDB" id="A0A060LXU0"/>
<dbReference type="Pfam" id="PF13307">
    <property type="entry name" value="Helicase_C_2"/>
    <property type="match status" value="1"/>
</dbReference>
<organism evidence="17 18">
    <name type="scientific">Shouchella lehensis G1</name>
    <dbReference type="NCBI Taxonomy" id="1246626"/>
    <lineage>
        <taxon>Bacteria</taxon>
        <taxon>Bacillati</taxon>
        <taxon>Bacillota</taxon>
        <taxon>Bacilli</taxon>
        <taxon>Bacillales</taxon>
        <taxon>Bacillaceae</taxon>
        <taxon>Shouchella</taxon>
    </lineage>
</organism>
<comment type="catalytic activity">
    <reaction evidence="13">
        <text>ATP + H2O = ADP + phosphate + H(+)</text>
        <dbReference type="Rhea" id="RHEA:13065"/>
        <dbReference type="ChEBI" id="CHEBI:15377"/>
        <dbReference type="ChEBI" id="CHEBI:15378"/>
        <dbReference type="ChEBI" id="CHEBI:30616"/>
        <dbReference type="ChEBI" id="CHEBI:43474"/>
        <dbReference type="ChEBI" id="CHEBI:456216"/>
        <dbReference type="EC" id="5.6.2.3"/>
    </reaction>
</comment>
<keyword evidence="2 14" id="KW-0540">Nuclease</keyword>
<dbReference type="PROSITE" id="PS51193">
    <property type="entry name" value="HELICASE_ATP_BIND_2"/>
    <property type="match status" value="1"/>
</dbReference>
<comment type="cofactor">
    <cofactor evidence="1">
        <name>[4Fe-4S] cluster</name>
        <dbReference type="ChEBI" id="CHEBI:49883"/>
    </cofactor>
</comment>
<dbReference type="InterPro" id="IPR006310">
    <property type="entry name" value="DinG"/>
</dbReference>
<dbReference type="InterPro" id="IPR006054">
    <property type="entry name" value="DnaQ"/>
</dbReference>
<dbReference type="SMART" id="SM00487">
    <property type="entry name" value="DEXDc"/>
    <property type="match status" value="1"/>
</dbReference>
<keyword evidence="5 14" id="KW-0378">Hydrolase</keyword>
<evidence type="ECO:0000256" key="7">
    <source>
        <dbReference type="ARBA" id="ARBA00022839"/>
    </source>
</evidence>
<proteinExistence type="inferred from homology"/>
<gene>
    <name evidence="14 15" type="primary">dinG</name>
    <name evidence="17" type="ORF">BleG1_1997</name>
</gene>
<reference evidence="17 18" key="1">
    <citation type="journal article" date="2014" name="Gene">
        <title>A comparative genomic analysis of the alkalitolerant soil bacterium Bacillus lehensis G1.</title>
        <authorList>
            <person name="Noor Y.M."/>
            <person name="Samsulrizal N.H."/>
            <person name="Jema'on N.A."/>
            <person name="Low K.O."/>
            <person name="Ramli A.N."/>
            <person name="Alias N.I."/>
            <person name="Damis S.I."/>
            <person name="Fuzi S.F."/>
            <person name="Isa M.N."/>
            <person name="Murad A.M."/>
            <person name="Raih M.F."/>
            <person name="Bakar F.D."/>
            <person name="Najimudin N."/>
            <person name="Mahadi N.M."/>
            <person name="Illias R.M."/>
        </authorList>
    </citation>
    <scope>NUCLEOTIDE SEQUENCE [LARGE SCALE GENOMIC DNA]</scope>
    <source>
        <strain evidence="17 18">G1</strain>
    </source>
</reference>
<dbReference type="GO" id="GO:0043139">
    <property type="term" value="F:5'-3' DNA helicase activity"/>
    <property type="evidence" value="ECO:0007669"/>
    <property type="project" value="UniProtKB-EC"/>
</dbReference>
<keyword evidence="6 17" id="KW-0347">Helicase</keyword>
<dbReference type="InterPro" id="IPR006555">
    <property type="entry name" value="ATP-dep_Helicase_C"/>
</dbReference>
<dbReference type="InterPro" id="IPR011545">
    <property type="entry name" value="DEAD/DEAH_box_helicase_dom"/>
</dbReference>
<dbReference type="InterPro" id="IPR012337">
    <property type="entry name" value="RNaseH-like_sf"/>
</dbReference>
<keyword evidence="11" id="KW-0238">DNA-binding</keyword>
<dbReference type="Gene3D" id="3.30.420.10">
    <property type="entry name" value="Ribonuclease H-like superfamily/Ribonuclease H"/>
    <property type="match status" value="1"/>
</dbReference>
<dbReference type="SUPFAM" id="SSF52540">
    <property type="entry name" value="P-loop containing nucleoside triphosphate hydrolases"/>
    <property type="match status" value="1"/>
</dbReference>
<dbReference type="HAMAP" id="MF_02206">
    <property type="entry name" value="DinG_exonucl"/>
    <property type="match status" value="1"/>
</dbReference>
<dbReference type="NCBIfam" id="TIGR01407">
    <property type="entry name" value="dinG_rel"/>
    <property type="match status" value="1"/>
</dbReference>
<evidence type="ECO:0000256" key="12">
    <source>
        <dbReference type="ARBA" id="ARBA00023235"/>
    </source>
</evidence>
<evidence type="ECO:0000256" key="14">
    <source>
        <dbReference type="HAMAP-Rule" id="MF_02206"/>
    </source>
</evidence>
<dbReference type="GO" id="GO:0046872">
    <property type="term" value="F:metal ion binding"/>
    <property type="evidence" value="ECO:0007669"/>
    <property type="project" value="UniProtKB-KW"/>
</dbReference>
<comment type="similarity">
    <text evidence="14 15">Belongs to the helicase family. DinG subfamily. Type 2 sub-subfamily.</text>
</comment>
<feature type="domain" description="Helicase ATP-binding" evidence="16">
    <location>
        <begin position="253"/>
        <end position="532"/>
    </location>
</feature>
<keyword evidence="10" id="KW-0411">Iron-sulfur</keyword>
<name>A0A060LXU0_9BACI</name>
<dbReference type="OrthoDB" id="9803913at2"/>
<dbReference type="PANTHER" id="PTHR11472:SF34">
    <property type="entry name" value="REGULATOR OF TELOMERE ELONGATION HELICASE 1"/>
    <property type="match status" value="1"/>
</dbReference>
<comment type="function">
    <text evidence="14 15">3'-5' exonuclease.</text>
</comment>
<dbReference type="Gene3D" id="3.40.50.300">
    <property type="entry name" value="P-loop containing nucleotide triphosphate hydrolases"/>
    <property type="match status" value="2"/>
</dbReference>
<keyword evidence="9" id="KW-0408">Iron</keyword>
<dbReference type="EC" id="3.1.-.-" evidence="14 15"/>
<dbReference type="GO" id="GO:0016887">
    <property type="term" value="F:ATP hydrolysis activity"/>
    <property type="evidence" value="ECO:0007669"/>
    <property type="project" value="RHEA"/>
</dbReference>
<dbReference type="InterPro" id="IPR010614">
    <property type="entry name" value="RAD3-like_helicase_DEAD"/>
</dbReference>
<keyword evidence="8 14" id="KW-0067">ATP-binding</keyword>
<dbReference type="SMART" id="SM00479">
    <property type="entry name" value="EXOIII"/>
    <property type="match status" value="1"/>
</dbReference>
<evidence type="ECO:0000256" key="1">
    <source>
        <dbReference type="ARBA" id="ARBA00001966"/>
    </source>
</evidence>
<feature type="binding site" evidence="14">
    <location>
        <begin position="288"/>
        <end position="295"/>
    </location>
    <ligand>
        <name>ATP</name>
        <dbReference type="ChEBI" id="CHEBI:30616"/>
    </ligand>
</feature>
<dbReference type="InterPro" id="IPR013520">
    <property type="entry name" value="Ribonucl_H"/>
</dbReference>
<evidence type="ECO:0000313" key="18">
    <source>
        <dbReference type="Proteomes" id="UP000027142"/>
    </source>
</evidence>
<dbReference type="eggNOG" id="COG1199">
    <property type="taxonomic scope" value="Bacteria"/>
</dbReference>
<dbReference type="eggNOG" id="COG0847">
    <property type="taxonomic scope" value="Bacteria"/>
</dbReference>
<evidence type="ECO:0000259" key="16">
    <source>
        <dbReference type="PROSITE" id="PS51193"/>
    </source>
</evidence>
<evidence type="ECO:0000256" key="11">
    <source>
        <dbReference type="ARBA" id="ARBA00023125"/>
    </source>
</evidence>
<keyword evidence="18" id="KW-1185">Reference proteome</keyword>
<evidence type="ECO:0000256" key="6">
    <source>
        <dbReference type="ARBA" id="ARBA00022806"/>
    </source>
</evidence>
<dbReference type="GO" id="GO:0006260">
    <property type="term" value="P:DNA replication"/>
    <property type="evidence" value="ECO:0007669"/>
    <property type="project" value="InterPro"/>
</dbReference>
<dbReference type="PANTHER" id="PTHR11472">
    <property type="entry name" value="DNA REPAIR DEAD HELICASE RAD3/XP-D SUBFAMILY MEMBER"/>
    <property type="match status" value="1"/>
</dbReference>
<dbReference type="InterPro" id="IPR036397">
    <property type="entry name" value="RNaseH_sf"/>
</dbReference>
<dbReference type="CDD" id="cd06127">
    <property type="entry name" value="DEDDh"/>
    <property type="match status" value="1"/>
</dbReference>
<dbReference type="SUPFAM" id="SSF53098">
    <property type="entry name" value="Ribonuclease H-like"/>
    <property type="match status" value="1"/>
</dbReference>
<dbReference type="NCBIfam" id="TIGR00573">
    <property type="entry name" value="dnaq"/>
    <property type="match status" value="1"/>
</dbReference>
<evidence type="ECO:0000256" key="13">
    <source>
        <dbReference type="ARBA" id="ARBA00048954"/>
    </source>
</evidence>
<dbReference type="GO" id="GO:0003887">
    <property type="term" value="F:DNA-directed DNA polymerase activity"/>
    <property type="evidence" value="ECO:0007669"/>
    <property type="project" value="InterPro"/>
</dbReference>
<evidence type="ECO:0000256" key="4">
    <source>
        <dbReference type="ARBA" id="ARBA00022741"/>
    </source>
</evidence>
<dbReference type="Pfam" id="PF06733">
    <property type="entry name" value="DEAD_2"/>
    <property type="match status" value="1"/>
</dbReference>
<keyword evidence="7 14" id="KW-0269">Exonuclease</keyword>
<dbReference type="SMART" id="SM00491">
    <property type="entry name" value="HELICc2"/>
    <property type="match status" value="1"/>
</dbReference>
<dbReference type="STRING" id="1246626.BleG1_1997"/>
<dbReference type="Pfam" id="PF00929">
    <property type="entry name" value="RNase_T"/>
    <property type="match status" value="1"/>
</dbReference>
<evidence type="ECO:0000256" key="9">
    <source>
        <dbReference type="ARBA" id="ARBA00023004"/>
    </source>
</evidence>